<feature type="region of interest" description="Disordered" evidence="3">
    <location>
        <begin position="333"/>
        <end position="357"/>
    </location>
</feature>
<dbReference type="KEGG" id="phu:Phum_PHUM319040"/>
<dbReference type="InterPro" id="IPR036877">
    <property type="entry name" value="SUI1_dom_sf"/>
</dbReference>
<dbReference type="InterPro" id="IPR048517">
    <property type="entry name" value="DENR_N"/>
</dbReference>
<evidence type="ECO:0000256" key="2">
    <source>
        <dbReference type="ARBA" id="ARBA00071856"/>
    </source>
</evidence>
<dbReference type="GO" id="GO:0003743">
    <property type="term" value="F:translation initiation factor activity"/>
    <property type="evidence" value="ECO:0007669"/>
    <property type="project" value="InterPro"/>
</dbReference>
<dbReference type="EMBL" id="AAZO01003707">
    <property type="status" value="NOT_ANNOTATED_CDS"/>
    <property type="molecule type" value="Genomic_DNA"/>
</dbReference>
<dbReference type="SUPFAM" id="SSF55159">
    <property type="entry name" value="eIF1-like"/>
    <property type="match status" value="1"/>
</dbReference>
<dbReference type="CDD" id="cd00326">
    <property type="entry name" value="alpha_CA"/>
    <property type="match status" value="1"/>
</dbReference>
<dbReference type="GeneID" id="8236079"/>
<dbReference type="Pfam" id="PF21023">
    <property type="entry name" value="DENR_N"/>
    <property type="match status" value="1"/>
</dbReference>
<organism>
    <name type="scientific">Pediculus humanus subsp. corporis</name>
    <name type="common">Body louse</name>
    <dbReference type="NCBI Taxonomy" id="121224"/>
    <lineage>
        <taxon>Eukaryota</taxon>
        <taxon>Metazoa</taxon>
        <taxon>Ecdysozoa</taxon>
        <taxon>Arthropoda</taxon>
        <taxon>Hexapoda</taxon>
        <taxon>Insecta</taxon>
        <taxon>Pterygota</taxon>
        <taxon>Neoptera</taxon>
        <taxon>Paraneoptera</taxon>
        <taxon>Psocodea</taxon>
        <taxon>Troctomorpha</taxon>
        <taxon>Phthiraptera</taxon>
        <taxon>Anoplura</taxon>
        <taxon>Pediculidae</taxon>
        <taxon>Pediculus</taxon>
    </lineage>
</organism>
<dbReference type="FunFam" id="3.30.780.10:FF:000004">
    <property type="entry name" value="density-regulated protein-like"/>
    <property type="match status" value="1"/>
</dbReference>
<dbReference type="CTD" id="8236079"/>
<dbReference type="AlphaFoldDB" id="E0VMU8"/>
<feature type="domain" description="Alpha-carbonic anhydrase" evidence="5">
    <location>
        <begin position="14"/>
        <end position="270"/>
    </location>
</feature>
<dbReference type="InterPro" id="IPR001148">
    <property type="entry name" value="CA_dom"/>
</dbReference>
<dbReference type="GO" id="GO:0003729">
    <property type="term" value="F:mRNA binding"/>
    <property type="evidence" value="ECO:0007669"/>
    <property type="project" value="TreeGrafter"/>
</dbReference>
<dbReference type="Pfam" id="PF00194">
    <property type="entry name" value="Carb_anhydrase"/>
    <property type="match status" value="1"/>
</dbReference>
<evidence type="ECO:0000256" key="3">
    <source>
        <dbReference type="SAM" id="MobiDB-lite"/>
    </source>
</evidence>
<evidence type="ECO:0000259" key="5">
    <source>
        <dbReference type="PROSITE" id="PS51144"/>
    </source>
</evidence>
<sequence length="449" mass="51794">MINTFKNYYYYCYYQFDYCIYLHADSWGGICKIGDKQSPINIKLGEIQSRFLPEICHHDEYEIKQKFMIKNTGHTVQLALQNKSAKPFIHLGYGGKYVFEQLHFHWDAEHEFDGKRADLEMHMVHYNKKYNSFSKALTEPDGLAVLAVFFDRTESKKPIKNFFNSITDSLQYLEKPNEYVPLDKESKSKNLYALTDFLPDDVSSYIIYNGSLTTPPCHENVQWVIFLNRYYVSDSTLKSLRTTKGEDGNNIESNYRPVQKLNGRNVFHRLSEKNGFPLGPLPGVVYPVNVVYCGNCTLPIEYCEYYPEYEKCKQWLEKNLPNEFEKVVKVGDKEEEGGGEEEKKRQKRGGKGIVKPKKKEEVNKKICVSRAPRGKKKSVTVVVGLSTFDIDLKVASKFFGTKFACGSSVTGDDEIVIQGDVKDDLFDVIPEKWPEIDVDFIEDLGDLKR</sequence>
<dbReference type="Gene3D" id="3.30.780.10">
    <property type="entry name" value="SUI1-like domain"/>
    <property type="match status" value="1"/>
</dbReference>
<dbReference type="Gene3D" id="3.10.200.10">
    <property type="entry name" value="Alpha carbonic anhydrase"/>
    <property type="match status" value="1"/>
</dbReference>
<dbReference type="PANTHER" id="PTHR12789:SF0">
    <property type="entry name" value="DENSITY-REGULATED PROTEIN"/>
    <property type="match status" value="1"/>
</dbReference>
<dbReference type="SUPFAM" id="SSF51069">
    <property type="entry name" value="Carbonic anhydrase"/>
    <property type="match status" value="1"/>
</dbReference>
<gene>
    <name evidence="7" type="primary">8236079</name>
    <name evidence="6" type="ORF">Phum_PHUM319040</name>
</gene>
<dbReference type="InParanoid" id="E0VMU8"/>
<proteinExistence type="inferred from homology"/>
<dbReference type="InterPro" id="IPR036398">
    <property type="entry name" value="CA_dom_sf"/>
</dbReference>
<dbReference type="EMBL" id="DS235327">
    <property type="protein sequence ID" value="EEB14704.1"/>
    <property type="molecule type" value="Genomic_DNA"/>
</dbReference>
<keyword evidence="8" id="KW-1185">Reference proteome</keyword>
<protein>
    <recommendedName>
        <fullName evidence="2">Density-regulated protein homolog</fullName>
    </recommendedName>
</protein>
<evidence type="ECO:0000313" key="6">
    <source>
        <dbReference type="EMBL" id="EEB14704.1"/>
    </source>
</evidence>
<reference evidence="6" key="2">
    <citation type="submission" date="2007-04" db="EMBL/GenBank/DDBJ databases">
        <title>The genome of the human body louse.</title>
        <authorList>
            <consortium name="The Human Body Louse Genome Consortium"/>
            <person name="Kirkness E."/>
            <person name="Walenz B."/>
            <person name="Hass B."/>
            <person name="Bruggner R."/>
            <person name="Strausberg R."/>
        </authorList>
    </citation>
    <scope>NUCLEOTIDE SEQUENCE</scope>
    <source>
        <strain evidence="6">USDA</strain>
    </source>
</reference>
<dbReference type="InterPro" id="IPR005873">
    <property type="entry name" value="DENR_eukaryotes"/>
</dbReference>
<dbReference type="InterPro" id="IPR046447">
    <property type="entry name" value="DENR_C"/>
</dbReference>
<evidence type="ECO:0000313" key="7">
    <source>
        <dbReference type="EnsemblMetazoa" id="PHUM319040-PA"/>
    </source>
</evidence>
<dbReference type="InterPro" id="IPR050318">
    <property type="entry name" value="DENR/SUI1_TIF"/>
</dbReference>
<dbReference type="RefSeq" id="XP_002427442.1">
    <property type="nucleotide sequence ID" value="XM_002427397.1"/>
</dbReference>
<dbReference type="Pfam" id="PF01253">
    <property type="entry name" value="SUI1"/>
    <property type="match status" value="1"/>
</dbReference>
<dbReference type="EnsemblMetazoa" id="PHUM319040-RA">
    <property type="protein sequence ID" value="PHUM319040-PA"/>
    <property type="gene ID" value="PHUM319040"/>
</dbReference>
<dbReference type="PROSITE" id="PS50296">
    <property type="entry name" value="SUI1"/>
    <property type="match status" value="1"/>
</dbReference>
<dbReference type="VEuPathDB" id="VectorBase:PHUM319040"/>
<dbReference type="HOGENOM" id="CLU_610172_0_0_1"/>
<dbReference type="eggNOG" id="KOG0382">
    <property type="taxonomic scope" value="Eukaryota"/>
</dbReference>
<feature type="compositionally biased region" description="Basic residues" evidence="3">
    <location>
        <begin position="345"/>
        <end position="357"/>
    </location>
</feature>
<dbReference type="PROSITE" id="PS51144">
    <property type="entry name" value="ALPHA_CA_2"/>
    <property type="match status" value="1"/>
</dbReference>
<dbReference type="PANTHER" id="PTHR12789">
    <property type="entry name" value="DENSITY-REGULATED PROTEIN HOMOLOG"/>
    <property type="match status" value="1"/>
</dbReference>
<comment type="similarity">
    <text evidence="1">Belongs to the DENR family.</text>
</comment>
<dbReference type="eggNOG" id="KOG3239">
    <property type="taxonomic scope" value="Eukaryota"/>
</dbReference>
<reference evidence="6" key="1">
    <citation type="submission" date="2007-04" db="EMBL/GenBank/DDBJ databases">
        <title>Annotation of Pediculus humanus corporis strain USDA.</title>
        <authorList>
            <person name="Kirkness E."/>
            <person name="Hannick L."/>
            <person name="Hass B."/>
            <person name="Bruggner R."/>
            <person name="Lawson D."/>
            <person name="Bidwell S."/>
            <person name="Joardar V."/>
            <person name="Caler E."/>
            <person name="Walenz B."/>
            <person name="Inman J."/>
            <person name="Schobel S."/>
            <person name="Galinsky K."/>
            <person name="Amedeo P."/>
            <person name="Strausberg R."/>
        </authorList>
    </citation>
    <scope>NUCLEOTIDE SEQUENCE</scope>
    <source>
        <strain evidence="6">USDA</strain>
    </source>
</reference>
<name>E0VMU8_PEDHC</name>
<dbReference type="STRING" id="121224.E0VMU8"/>
<evidence type="ECO:0000313" key="8">
    <source>
        <dbReference type="Proteomes" id="UP000009046"/>
    </source>
</evidence>
<evidence type="ECO:0000259" key="4">
    <source>
        <dbReference type="PROSITE" id="PS50296"/>
    </source>
</evidence>
<accession>E0VMU8</accession>
<evidence type="ECO:0000256" key="1">
    <source>
        <dbReference type="ARBA" id="ARBA00007514"/>
    </source>
</evidence>
<dbReference type="EMBL" id="AAZO01003706">
    <property type="status" value="NOT_ANNOTATED_CDS"/>
    <property type="molecule type" value="Genomic_DNA"/>
</dbReference>
<dbReference type="GO" id="GO:0016829">
    <property type="term" value="F:lyase activity"/>
    <property type="evidence" value="ECO:0007669"/>
    <property type="project" value="UniProtKB-KW"/>
</dbReference>
<dbReference type="NCBIfam" id="TIGR01159">
    <property type="entry name" value="DRP1"/>
    <property type="match status" value="1"/>
</dbReference>
<dbReference type="InterPro" id="IPR001950">
    <property type="entry name" value="SUI1"/>
</dbReference>
<dbReference type="OrthoDB" id="277199at2759"/>
<reference evidence="7" key="3">
    <citation type="submission" date="2020-05" db="UniProtKB">
        <authorList>
            <consortium name="EnsemblMetazoa"/>
        </authorList>
    </citation>
    <scope>IDENTIFICATION</scope>
    <source>
        <strain evidence="7">USDA</strain>
    </source>
</reference>
<dbReference type="Proteomes" id="UP000009046">
    <property type="component" value="Unassembled WGS sequence"/>
</dbReference>
<dbReference type="GO" id="GO:0001731">
    <property type="term" value="P:formation of translation preinitiation complex"/>
    <property type="evidence" value="ECO:0007669"/>
    <property type="project" value="TreeGrafter"/>
</dbReference>
<dbReference type="GO" id="GO:0002188">
    <property type="term" value="P:translation reinitiation"/>
    <property type="evidence" value="ECO:0007669"/>
    <property type="project" value="TreeGrafter"/>
</dbReference>
<dbReference type="SMART" id="SM01057">
    <property type="entry name" value="Carb_anhydrase"/>
    <property type="match status" value="1"/>
</dbReference>
<feature type="domain" description="SUI1" evidence="4">
    <location>
        <begin position="366"/>
        <end position="433"/>
    </location>
</feature>
<dbReference type="CDD" id="cd11607">
    <property type="entry name" value="DENR_C"/>
    <property type="match status" value="1"/>
</dbReference>
<keyword evidence="6" id="KW-0456">Lyase</keyword>